<comment type="caution">
    <text evidence="2">The sequence shown here is derived from an EMBL/GenBank/DDBJ whole genome shotgun (WGS) entry which is preliminary data.</text>
</comment>
<name>A0A8X7C6Z6_9ARAC</name>
<dbReference type="EMBL" id="BMAV01010855">
    <property type="protein sequence ID" value="GFY56238.1"/>
    <property type="molecule type" value="Genomic_DNA"/>
</dbReference>
<protein>
    <recommendedName>
        <fullName evidence="1">Mutator-like transposase domain-containing protein</fullName>
    </recommendedName>
</protein>
<dbReference type="AlphaFoldDB" id="A0A8X7C6Z6"/>
<sequence length="232" mass="26599">MAVLFNRDFILLTVRTPSLWIMPQMKHNPVLWKELCAERVKYYQTRVILHSDQEVECLNQLAVLGALSTGSGFSQECEKFSVMNMTYMSKHVFASCERTTETILDACVERIRNKICLICRAVETGRIPDKNHICYKNWNGSSTGMESNIIIGVQFLETVHHICCTRIVADGDSNIISLIQEKISYGGRVLKVECANHAVRRFGRALDKLQRDTKWFSGKRSIEARKVFKKYA</sequence>
<feature type="domain" description="Mutator-like transposase" evidence="1">
    <location>
        <begin position="110"/>
        <end position="228"/>
    </location>
</feature>
<dbReference type="InterPro" id="IPR049012">
    <property type="entry name" value="Mutator_transp_dom"/>
</dbReference>
<accession>A0A8X7C6Z6</accession>
<organism evidence="2 3">
    <name type="scientific">Trichonephila inaurata madagascariensis</name>
    <dbReference type="NCBI Taxonomy" id="2747483"/>
    <lineage>
        <taxon>Eukaryota</taxon>
        <taxon>Metazoa</taxon>
        <taxon>Ecdysozoa</taxon>
        <taxon>Arthropoda</taxon>
        <taxon>Chelicerata</taxon>
        <taxon>Arachnida</taxon>
        <taxon>Araneae</taxon>
        <taxon>Araneomorphae</taxon>
        <taxon>Entelegynae</taxon>
        <taxon>Araneoidea</taxon>
        <taxon>Nephilidae</taxon>
        <taxon>Trichonephila</taxon>
        <taxon>Trichonephila inaurata</taxon>
    </lineage>
</organism>
<reference evidence="2" key="1">
    <citation type="submission" date="2020-08" db="EMBL/GenBank/DDBJ databases">
        <title>Multicomponent nature underlies the extraordinary mechanical properties of spider dragline silk.</title>
        <authorList>
            <person name="Kono N."/>
            <person name="Nakamura H."/>
            <person name="Mori M."/>
            <person name="Yoshida Y."/>
            <person name="Ohtoshi R."/>
            <person name="Malay A.D."/>
            <person name="Moran D.A.P."/>
            <person name="Tomita M."/>
            <person name="Numata K."/>
            <person name="Arakawa K."/>
        </authorList>
    </citation>
    <scope>NUCLEOTIDE SEQUENCE</scope>
</reference>
<dbReference type="Pfam" id="PF20700">
    <property type="entry name" value="Mutator"/>
    <property type="match status" value="1"/>
</dbReference>
<proteinExistence type="predicted"/>
<dbReference type="Proteomes" id="UP000886998">
    <property type="component" value="Unassembled WGS sequence"/>
</dbReference>
<keyword evidence="3" id="KW-1185">Reference proteome</keyword>
<evidence type="ECO:0000259" key="1">
    <source>
        <dbReference type="Pfam" id="PF20700"/>
    </source>
</evidence>
<evidence type="ECO:0000313" key="3">
    <source>
        <dbReference type="Proteomes" id="UP000886998"/>
    </source>
</evidence>
<dbReference type="OrthoDB" id="6431217at2759"/>
<evidence type="ECO:0000313" key="2">
    <source>
        <dbReference type="EMBL" id="GFY56238.1"/>
    </source>
</evidence>
<gene>
    <name evidence="2" type="primary">AVEN_6429_1</name>
    <name evidence="2" type="ORF">TNIN_291931</name>
</gene>